<keyword evidence="3" id="KW-1185">Reference proteome</keyword>
<evidence type="ECO:0000313" key="2">
    <source>
        <dbReference type="EMBL" id="CAF9943783.1"/>
    </source>
</evidence>
<evidence type="ECO:0000313" key="3">
    <source>
        <dbReference type="Proteomes" id="UP000664203"/>
    </source>
</evidence>
<feature type="region of interest" description="Disordered" evidence="1">
    <location>
        <begin position="78"/>
        <end position="106"/>
    </location>
</feature>
<dbReference type="AlphaFoldDB" id="A0A8H3JAF0"/>
<dbReference type="Proteomes" id="UP000664203">
    <property type="component" value="Unassembled WGS sequence"/>
</dbReference>
<feature type="compositionally biased region" description="Polar residues" evidence="1">
    <location>
        <begin position="93"/>
        <end position="106"/>
    </location>
</feature>
<reference evidence="2" key="1">
    <citation type="submission" date="2021-03" db="EMBL/GenBank/DDBJ databases">
        <authorList>
            <person name="Tagirdzhanova G."/>
        </authorList>
    </citation>
    <scope>NUCLEOTIDE SEQUENCE</scope>
</reference>
<sequence>MADYEHLIAQLESITDDPTKLDGDTQKRILEATKSCSATLRTRPPIEQLGLLDQSSVQTIDPWLLQDSVTAPLESDRLRSNHEAPSNDPRTVGFSQQSTENFSPSSGLYDIHYNLESLDDGSMRMSSDPQQVQDSQTSTIFNDLSSNWATSFPDVSPYMTEFLSHQAPDAMDTAYDSIPLDLTTNTYNDFDTTIQLGFPTETNIGPVNMDHRFTTNTLRSIHSASYWNDIGQNAWRLAPPPMDQSHAGSNHLPHWPTRSIPNIVIDPSIQEDPTERDPLLLREGLPTPGDFQRLALQGRTTPDVNLGPCIINTAPTLLAVTPGSSCDLPRDCQQELGRELRATNQRSLSMLSVVSKTVQKEKTLSSRRKPKSPEERRKIAEKRRTGACYLCSRDRRKCDCVNAVLRIASQLAFTANNAKLMYDGCISTYSKVYWKGESPYSANWRLEDHTEEFGNDAGLIEMFGRIMRAEREYCEALDEKDEDDKALRELFLHPKQRVEKSWSR</sequence>
<evidence type="ECO:0000256" key="1">
    <source>
        <dbReference type="SAM" id="MobiDB-lite"/>
    </source>
</evidence>
<comment type="caution">
    <text evidence="2">The sequence shown here is derived from an EMBL/GenBank/DDBJ whole genome shotgun (WGS) entry which is preliminary data.</text>
</comment>
<proteinExistence type="predicted"/>
<feature type="region of interest" description="Disordered" evidence="1">
    <location>
        <begin position="359"/>
        <end position="379"/>
    </location>
</feature>
<accession>A0A8H3JAF0</accession>
<protein>
    <submittedName>
        <fullName evidence="2">Uncharacterized protein</fullName>
    </submittedName>
</protein>
<organism evidence="2 3">
    <name type="scientific">Alectoria fallacina</name>
    <dbReference type="NCBI Taxonomy" id="1903189"/>
    <lineage>
        <taxon>Eukaryota</taxon>
        <taxon>Fungi</taxon>
        <taxon>Dikarya</taxon>
        <taxon>Ascomycota</taxon>
        <taxon>Pezizomycotina</taxon>
        <taxon>Lecanoromycetes</taxon>
        <taxon>OSLEUM clade</taxon>
        <taxon>Lecanoromycetidae</taxon>
        <taxon>Lecanorales</taxon>
        <taxon>Lecanorineae</taxon>
        <taxon>Parmeliaceae</taxon>
        <taxon>Alectoria</taxon>
    </lineage>
</organism>
<name>A0A8H3JAF0_9LECA</name>
<dbReference type="EMBL" id="CAJPDR010001274">
    <property type="protein sequence ID" value="CAF9943783.1"/>
    <property type="molecule type" value="Genomic_DNA"/>
</dbReference>
<gene>
    <name evidence="2" type="ORF">ALECFALPRED_001282</name>
</gene>
<dbReference type="OrthoDB" id="5412758at2759"/>